<dbReference type="RefSeq" id="WP_155325196.1">
    <property type="nucleotide sequence ID" value="NZ_AP021876.1"/>
</dbReference>
<dbReference type="CDD" id="cd01895">
    <property type="entry name" value="EngA2"/>
    <property type="match status" value="1"/>
</dbReference>
<dbReference type="InterPro" id="IPR032859">
    <property type="entry name" value="KH_dom-like"/>
</dbReference>
<dbReference type="AlphaFoldDB" id="A0A5K7ZZT5"/>
<comment type="function">
    <text evidence="8 10">GTPase that plays an essential role in the late steps of ribosome biogenesis.</text>
</comment>
<dbReference type="Gene3D" id="3.40.50.300">
    <property type="entry name" value="P-loop containing nucleotide triphosphate hydrolases"/>
    <property type="match status" value="2"/>
</dbReference>
<keyword evidence="4 10" id="KW-0677">Repeat</keyword>
<proteinExistence type="inferred from homology"/>
<dbReference type="PROSITE" id="PS51712">
    <property type="entry name" value="G_ENGA"/>
    <property type="match status" value="2"/>
</dbReference>
<reference evidence="13 14" key="1">
    <citation type="submission" date="2019-11" db="EMBL/GenBank/DDBJ databases">
        <title>Comparative genomics of hydrocarbon-degrading Desulfosarcina strains.</title>
        <authorList>
            <person name="Watanabe M."/>
            <person name="Kojima H."/>
            <person name="Fukui M."/>
        </authorList>
    </citation>
    <scope>NUCLEOTIDE SEQUENCE [LARGE SCALE GENOMIC DNA]</scope>
    <source>
        <strain evidence="13 14">28bB2T</strain>
    </source>
</reference>
<dbReference type="InterPro" id="IPR005225">
    <property type="entry name" value="Small_GTP-bd"/>
</dbReference>
<dbReference type="InterPro" id="IPR015946">
    <property type="entry name" value="KH_dom-like_a/b"/>
</dbReference>
<dbReference type="PANTHER" id="PTHR43834:SF6">
    <property type="entry name" value="GTPASE DER"/>
    <property type="match status" value="1"/>
</dbReference>
<dbReference type="GO" id="GO:0043022">
    <property type="term" value="F:ribosome binding"/>
    <property type="evidence" value="ECO:0007669"/>
    <property type="project" value="TreeGrafter"/>
</dbReference>
<dbReference type="EMBL" id="AP021876">
    <property type="protein sequence ID" value="BBO85676.1"/>
    <property type="molecule type" value="Genomic_DNA"/>
</dbReference>
<dbReference type="InterPro" id="IPR027417">
    <property type="entry name" value="P-loop_NTPase"/>
</dbReference>
<dbReference type="InterPro" id="IPR006073">
    <property type="entry name" value="GTP-bd"/>
</dbReference>
<comment type="subunit">
    <text evidence="8">Associates with the 50S ribosomal subunit.</text>
</comment>
<dbReference type="GO" id="GO:0042254">
    <property type="term" value="P:ribosome biogenesis"/>
    <property type="evidence" value="ECO:0007669"/>
    <property type="project" value="UniProtKB-KW"/>
</dbReference>
<dbReference type="FunFam" id="3.40.50.300:FF:000057">
    <property type="entry name" value="GTPase Der"/>
    <property type="match status" value="1"/>
</dbReference>
<dbReference type="NCBIfam" id="TIGR00231">
    <property type="entry name" value="small_GTP"/>
    <property type="match status" value="2"/>
</dbReference>
<feature type="binding site" evidence="8">
    <location>
        <begin position="294"/>
        <end position="297"/>
    </location>
    <ligand>
        <name>GTP</name>
        <dbReference type="ChEBI" id="CHEBI:37565"/>
        <label>2</label>
    </ligand>
</feature>
<sequence>MKPIVAIVGRPNVGKSTLFNRITRSRDAIVDDLPGVTRDRNFGDARWNDKAFTLVDTGGFAEGDVDAFAPHIRLQVEQAIKDADAVVLVLDGKGGSSPFDTDLIQTLRTVEKPVFYVVNKIDGEGQEKALFDFYGLGVDRLFPVSAEHGYGVADFLDELTDGFPGAPAKDELPDAIRIAVIGKPNAGKSSLINAILGEERLVVSDVAGTTRDAIDTAFTRDGKNYVLVDTAGIRRKGKVSQRLEKFSIIKALRSLERCHVALIIIDAEEGISDQDARVAGYAYDRGCGAIFLLNKWDLVDNRDGKALKRMTENLRMTAKFLSFAPILTVSAKTGQRVPKIFPVVDQVFAQYAVRITTGQLNKVMEKALERTPPSLHKGKRLKFYYATQVSTRPPTFVSFVNFPDAVHFSYQRYLVNQIRETFKLDKTPLRLLLKQRTGKNPDFLNKKRTPVRRKRKRREKR</sequence>
<comment type="similarity">
    <text evidence="1 8 9 10">Belongs to the TRAFAC class TrmE-Era-EngA-EngB-Septin-like GTPase superfamily. EngA (Der) GTPase family.</text>
</comment>
<evidence type="ECO:0000256" key="6">
    <source>
        <dbReference type="ARBA" id="ARBA00023134"/>
    </source>
</evidence>
<evidence type="ECO:0000256" key="5">
    <source>
        <dbReference type="ARBA" id="ARBA00022741"/>
    </source>
</evidence>
<feature type="binding site" evidence="8">
    <location>
        <begin position="229"/>
        <end position="233"/>
    </location>
    <ligand>
        <name>GTP</name>
        <dbReference type="ChEBI" id="CHEBI:37565"/>
        <label>2</label>
    </ligand>
</feature>
<dbReference type="PRINTS" id="PR00326">
    <property type="entry name" value="GTP1OBG"/>
</dbReference>
<dbReference type="PIRSF" id="PIRSF006485">
    <property type="entry name" value="GTP-binding_EngA"/>
    <property type="match status" value="1"/>
</dbReference>
<evidence type="ECO:0000259" key="12">
    <source>
        <dbReference type="PROSITE" id="PS51712"/>
    </source>
</evidence>
<feature type="domain" description="EngA-type G" evidence="12">
    <location>
        <begin position="176"/>
        <end position="352"/>
    </location>
</feature>
<evidence type="ECO:0000256" key="1">
    <source>
        <dbReference type="ARBA" id="ARBA00008279"/>
    </source>
</evidence>
<organism evidence="13 14">
    <name type="scientific">Desulfosarcina ovata subsp. sediminis</name>
    <dbReference type="NCBI Taxonomy" id="885957"/>
    <lineage>
        <taxon>Bacteria</taxon>
        <taxon>Pseudomonadati</taxon>
        <taxon>Thermodesulfobacteriota</taxon>
        <taxon>Desulfobacteria</taxon>
        <taxon>Desulfobacterales</taxon>
        <taxon>Desulfosarcinaceae</taxon>
        <taxon>Desulfosarcina</taxon>
    </lineage>
</organism>
<dbReference type="NCBIfam" id="TIGR03594">
    <property type="entry name" value="GTPase_EngA"/>
    <property type="match status" value="1"/>
</dbReference>
<feature type="binding site" evidence="8">
    <location>
        <begin position="56"/>
        <end position="60"/>
    </location>
    <ligand>
        <name>GTP</name>
        <dbReference type="ChEBI" id="CHEBI:37565"/>
        <label>1</label>
    </ligand>
</feature>
<evidence type="ECO:0000256" key="7">
    <source>
        <dbReference type="ARBA" id="ARBA00032345"/>
    </source>
</evidence>
<evidence type="ECO:0000256" key="3">
    <source>
        <dbReference type="ARBA" id="ARBA00022517"/>
    </source>
</evidence>
<evidence type="ECO:0000313" key="13">
    <source>
        <dbReference type="EMBL" id="BBO85676.1"/>
    </source>
</evidence>
<dbReference type="Proteomes" id="UP000425960">
    <property type="component" value="Chromosome"/>
</dbReference>
<evidence type="ECO:0000256" key="4">
    <source>
        <dbReference type="ARBA" id="ARBA00022737"/>
    </source>
</evidence>
<keyword evidence="3 8" id="KW-0690">Ribosome biogenesis</keyword>
<name>A0A5K7ZZT5_9BACT</name>
<feature type="binding site" evidence="8">
    <location>
        <begin position="119"/>
        <end position="122"/>
    </location>
    <ligand>
        <name>GTP</name>
        <dbReference type="ChEBI" id="CHEBI:37565"/>
        <label>1</label>
    </ligand>
</feature>
<protein>
    <recommendedName>
        <fullName evidence="2 8">GTPase Der</fullName>
    </recommendedName>
    <alternativeName>
        <fullName evidence="7 8">GTP-binding protein EngA</fullName>
    </alternativeName>
</protein>
<dbReference type="PANTHER" id="PTHR43834">
    <property type="entry name" value="GTPASE DER"/>
    <property type="match status" value="1"/>
</dbReference>
<dbReference type="InterPro" id="IPR016484">
    <property type="entry name" value="GTPase_Der"/>
</dbReference>
<evidence type="ECO:0000256" key="11">
    <source>
        <dbReference type="SAM" id="MobiDB-lite"/>
    </source>
</evidence>
<feature type="domain" description="EngA-type G" evidence="12">
    <location>
        <begin position="3"/>
        <end position="167"/>
    </location>
</feature>
<dbReference type="Gene3D" id="3.30.300.20">
    <property type="match status" value="1"/>
</dbReference>
<feature type="compositionally biased region" description="Basic residues" evidence="11">
    <location>
        <begin position="446"/>
        <end position="461"/>
    </location>
</feature>
<feature type="binding site" evidence="8">
    <location>
        <begin position="182"/>
        <end position="189"/>
    </location>
    <ligand>
        <name>GTP</name>
        <dbReference type="ChEBI" id="CHEBI:37565"/>
        <label>2</label>
    </ligand>
</feature>
<evidence type="ECO:0000313" key="14">
    <source>
        <dbReference type="Proteomes" id="UP000425960"/>
    </source>
</evidence>
<feature type="binding site" evidence="8">
    <location>
        <begin position="9"/>
        <end position="16"/>
    </location>
    <ligand>
        <name>GTP</name>
        <dbReference type="ChEBI" id="CHEBI:37565"/>
        <label>1</label>
    </ligand>
</feature>
<dbReference type="Pfam" id="PF14714">
    <property type="entry name" value="KH_dom-like"/>
    <property type="match status" value="1"/>
</dbReference>
<feature type="region of interest" description="Disordered" evidence="11">
    <location>
        <begin position="440"/>
        <end position="461"/>
    </location>
</feature>
<dbReference type="KEGG" id="dov:DSCO28_62420"/>
<keyword evidence="5 8" id="KW-0547">Nucleotide-binding</keyword>
<dbReference type="InterPro" id="IPR031166">
    <property type="entry name" value="G_ENGA"/>
</dbReference>
<evidence type="ECO:0000256" key="9">
    <source>
        <dbReference type="PROSITE-ProRule" id="PRU01049"/>
    </source>
</evidence>
<dbReference type="FunFam" id="3.40.50.300:FF:000040">
    <property type="entry name" value="GTPase Der"/>
    <property type="match status" value="1"/>
</dbReference>
<dbReference type="CDD" id="cd01894">
    <property type="entry name" value="EngA1"/>
    <property type="match status" value="1"/>
</dbReference>
<evidence type="ECO:0000256" key="2">
    <source>
        <dbReference type="ARBA" id="ARBA00020953"/>
    </source>
</evidence>
<dbReference type="SUPFAM" id="SSF52540">
    <property type="entry name" value="P-loop containing nucleoside triphosphate hydrolases"/>
    <property type="match status" value="2"/>
</dbReference>
<dbReference type="HAMAP" id="MF_00195">
    <property type="entry name" value="GTPase_Der"/>
    <property type="match status" value="1"/>
</dbReference>
<dbReference type="FunFam" id="3.30.300.20:FF:000004">
    <property type="entry name" value="GTPase Der"/>
    <property type="match status" value="1"/>
</dbReference>
<dbReference type="Pfam" id="PF01926">
    <property type="entry name" value="MMR_HSR1"/>
    <property type="match status" value="2"/>
</dbReference>
<dbReference type="GO" id="GO:0005525">
    <property type="term" value="F:GTP binding"/>
    <property type="evidence" value="ECO:0007669"/>
    <property type="project" value="UniProtKB-UniRule"/>
</dbReference>
<keyword evidence="6 8" id="KW-0342">GTP-binding</keyword>
<gene>
    <name evidence="8 13" type="primary">der</name>
    <name evidence="13" type="ORF">DSCO28_62420</name>
</gene>
<accession>A0A5K7ZZT5</accession>
<evidence type="ECO:0000256" key="8">
    <source>
        <dbReference type="HAMAP-Rule" id="MF_00195"/>
    </source>
</evidence>
<evidence type="ECO:0000256" key="10">
    <source>
        <dbReference type="RuleBase" id="RU004481"/>
    </source>
</evidence>